<sequence>STVPKIWRWLPKESDPEVRAKLLSFCGLLISHPGHWIDGGGRSQFVEVLNQEISGSEREEAWKMMYE</sequence>
<evidence type="ECO:0000313" key="1">
    <source>
        <dbReference type="EMBL" id="GMT14084.1"/>
    </source>
</evidence>
<comment type="caution">
    <text evidence="1">The sequence shown here is derived from an EMBL/GenBank/DDBJ whole genome shotgun (WGS) entry which is preliminary data.</text>
</comment>
<gene>
    <name evidence="1" type="ORF">PFISCL1PPCAC_5381</name>
</gene>
<name>A0AAV5V6A6_9BILA</name>
<proteinExistence type="predicted"/>
<feature type="non-terminal residue" evidence="1">
    <location>
        <position position="1"/>
    </location>
</feature>
<protein>
    <submittedName>
        <fullName evidence="1">Uncharacterized protein</fullName>
    </submittedName>
</protein>
<evidence type="ECO:0000313" key="2">
    <source>
        <dbReference type="Proteomes" id="UP001432322"/>
    </source>
</evidence>
<dbReference type="EMBL" id="BTSY01000002">
    <property type="protein sequence ID" value="GMT14084.1"/>
    <property type="molecule type" value="Genomic_DNA"/>
</dbReference>
<organism evidence="1 2">
    <name type="scientific">Pristionchus fissidentatus</name>
    <dbReference type="NCBI Taxonomy" id="1538716"/>
    <lineage>
        <taxon>Eukaryota</taxon>
        <taxon>Metazoa</taxon>
        <taxon>Ecdysozoa</taxon>
        <taxon>Nematoda</taxon>
        <taxon>Chromadorea</taxon>
        <taxon>Rhabditida</taxon>
        <taxon>Rhabditina</taxon>
        <taxon>Diplogasteromorpha</taxon>
        <taxon>Diplogasteroidea</taxon>
        <taxon>Neodiplogasteridae</taxon>
        <taxon>Pristionchus</taxon>
    </lineage>
</organism>
<dbReference type="Proteomes" id="UP001432322">
    <property type="component" value="Unassembled WGS sequence"/>
</dbReference>
<dbReference type="AlphaFoldDB" id="A0AAV5V6A6"/>
<accession>A0AAV5V6A6</accession>
<feature type="non-terminal residue" evidence="1">
    <location>
        <position position="67"/>
    </location>
</feature>
<reference evidence="1" key="1">
    <citation type="submission" date="2023-10" db="EMBL/GenBank/DDBJ databases">
        <title>Genome assembly of Pristionchus species.</title>
        <authorList>
            <person name="Yoshida K."/>
            <person name="Sommer R.J."/>
        </authorList>
    </citation>
    <scope>NUCLEOTIDE SEQUENCE</scope>
    <source>
        <strain evidence="1">RS5133</strain>
    </source>
</reference>
<keyword evidence="2" id="KW-1185">Reference proteome</keyword>